<feature type="compositionally biased region" description="Low complexity" evidence="1">
    <location>
        <begin position="115"/>
        <end position="140"/>
    </location>
</feature>
<gene>
    <name evidence="3" type="ORF">AB5J54_25395</name>
</gene>
<feature type="compositionally biased region" description="Basic residues" evidence="1">
    <location>
        <begin position="145"/>
        <end position="157"/>
    </location>
</feature>
<name>A0AB39T426_9ACTN</name>
<feature type="compositionally biased region" description="Basic residues" evidence="1">
    <location>
        <begin position="12"/>
        <end position="23"/>
    </location>
</feature>
<feature type="region of interest" description="Disordered" evidence="1">
    <location>
        <begin position="48"/>
        <end position="157"/>
    </location>
</feature>
<dbReference type="AlphaFoldDB" id="A0AB39T426"/>
<dbReference type="EMBL" id="CP163444">
    <property type="protein sequence ID" value="XDQ73642.1"/>
    <property type="molecule type" value="Genomic_DNA"/>
</dbReference>
<evidence type="ECO:0000256" key="2">
    <source>
        <dbReference type="SAM" id="Phobius"/>
    </source>
</evidence>
<feature type="compositionally biased region" description="Gly residues" evidence="1">
    <location>
        <begin position="86"/>
        <end position="98"/>
    </location>
</feature>
<protein>
    <submittedName>
        <fullName evidence="3">Uncharacterized protein</fullName>
    </submittedName>
</protein>
<keyword evidence="2" id="KW-0472">Membrane</keyword>
<proteinExistence type="predicted"/>
<dbReference type="RefSeq" id="WP_369146208.1">
    <property type="nucleotide sequence ID" value="NZ_CP163444.1"/>
</dbReference>
<accession>A0AB39T426</accession>
<feature type="region of interest" description="Disordered" evidence="1">
    <location>
        <begin position="1"/>
        <end position="23"/>
    </location>
</feature>
<evidence type="ECO:0000313" key="3">
    <source>
        <dbReference type="EMBL" id="XDQ73642.1"/>
    </source>
</evidence>
<evidence type="ECO:0000256" key="1">
    <source>
        <dbReference type="SAM" id="MobiDB-lite"/>
    </source>
</evidence>
<keyword evidence="2" id="KW-0812">Transmembrane</keyword>
<feature type="transmembrane region" description="Helical" evidence="2">
    <location>
        <begin position="26"/>
        <end position="50"/>
    </location>
</feature>
<reference evidence="3" key="1">
    <citation type="submission" date="2024-07" db="EMBL/GenBank/DDBJ databases">
        <authorList>
            <person name="Yu S.T."/>
        </authorList>
    </citation>
    <scope>NUCLEOTIDE SEQUENCE</scope>
    <source>
        <strain evidence="3">R44</strain>
    </source>
</reference>
<sequence>MSHHDPGAAAPRRARRRHAPARRGRGAVWLLAGGCVTVLGLAAALLTGGLGKSGGTRSPADDGADGPPAMIQADPSEGTSDTSGTGNFGAPGSSGGGATSVPGGTHPSVSPSVKTTVTAAPSGSATTAPPTADPSATASADRLGKPGKGRGATKRPR</sequence>
<keyword evidence="2" id="KW-1133">Transmembrane helix</keyword>
<organism evidence="3">
    <name type="scientific">Streptomyces sp. R44</name>
    <dbReference type="NCBI Taxonomy" id="3238633"/>
    <lineage>
        <taxon>Bacteria</taxon>
        <taxon>Bacillati</taxon>
        <taxon>Actinomycetota</taxon>
        <taxon>Actinomycetes</taxon>
        <taxon>Kitasatosporales</taxon>
        <taxon>Streptomycetaceae</taxon>
        <taxon>Streptomyces</taxon>
    </lineage>
</organism>